<protein>
    <submittedName>
        <fullName evidence="2">Uncharacterized protein</fullName>
    </submittedName>
</protein>
<feature type="non-terminal residue" evidence="2">
    <location>
        <position position="1"/>
    </location>
</feature>
<reference evidence="2 3" key="1">
    <citation type="submission" date="2020-04" db="EMBL/GenBank/DDBJ databases">
        <title>Perkinsus chesapeaki whole genome sequence.</title>
        <authorList>
            <person name="Bogema D.R."/>
        </authorList>
    </citation>
    <scope>NUCLEOTIDE SEQUENCE [LARGE SCALE GENOMIC DNA]</scope>
    <source>
        <strain evidence="2">ATCC PRA-425</strain>
    </source>
</reference>
<feature type="region of interest" description="Disordered" evidence="1">
    <location>
        <begin position="319"/>
        <end position="338"/>
    </location>
</feature>
<evidence type="ECO:0000313" key="3">
    <source>
        <dbReference type="Proteomes" id="UP000591131"/>
    </source>
</evidence>
<keyword evidence="3" id="KW-1185">Reference proteome</keyword>
<accession>A0A7J6KR83</accession>
<feature type="region of interest" description="Disordered" evidence="1">
    <location>
        <begin position="141"/>
        <end position="191"/>
    </location>
</feature>
<sequence>WNTRLTATGRPSDAAALRVLPAAESMRLAKRAEDSLKEASRLYCRLMLRISTLGQKRPGCGGRHQAWRTCMEDSLINQNLFENLYFLICRVVVGCLRDYHPPRSIFTAARIDQLVAADLGRLLRSTSFNLHGRTLKARRLLGSNEGRMESASEDSEEDQGAAENRARGMPPRAKGQMGETRSINDHELRITSPVTQELIKATRKRVKASRRQRRSSVDGLLGDKKMLEQGIDGSKFVDFNNLIPLQDRREVALKIPDFNSGKHPRTSSYDQRSVGSLVQSARTTAKLMPSSDWMVATPRLHSARIRYRKVVAVELCRRGWRKPPSEKQPSRPQWVNPS</sequence>
<dbReference type="Proteomes" id="UP000591131">
    <property type="component" value="Unassembled WGS sequence"/>
</dbReference>
<evidence type="ECO:0000313" key="2">
    <source>
        <dbReference type="EMBL" id="KAF4649688.1"/>
    </source>
</evidence>
<feature type="compositionally biased region" description="Acidic residues" evidence="1">
    <location>
        <begin position="151"/>
        <end position="160"/>
    </location>
</feature>
<organism evidence="2 3">
    <name type="scientific">Perkinsus chesapeaki</name>
    <name type="common">Clam parasite</name>
    <name type="synonym">Perkinsus andrewsi</name>
    <dbReference type="NCBI Taxonomy" id="330153"/>
    <lineage>
        <taxon>Eukaryota</taxon>
        <taxon>Sar</taxon>
        <taxon>Alveolata</taxon>
        <taxon>Perkinsozoa</taxon>
        <taxon>Perkinsea</taxon>
        <taxon>Perkinsida</taxon>
        <taxon>Perkinsidae</taxon>
        <taxon>Perkinsus</taxon>
    </lineage>
</organism>
<comment type="caution">
    <text evidence="2">The sequence shown here is derived from an EMBL/GenBank/DDBJ whole genome shotgun (WGS) entry which is preliminary data.</text>
</comment>
<name>A0A7J6KR83_PERCH</name>
<dbReference type="EMBL" id="JAAPAO010001454">
    <property type="protein sequence ID" value="KAF4649688.1"/>
    <property type="molecule type" value="Genomic_DNA"/>
</dbReference>
<gene>
    <name evidence="2" type="ORF">FOL47_001810</name>
</gene>
<dbReference type="AlphaFoldDB" id="A0A7J6KR83"/>
<evidence type="ECO:0000256" key="1">
    <source>
        <dbReference type="SAM" id="MobiDB-lite"/>
    </source>
</evidence>
<proteinExistence type="predicted"/>